<dbReference type="InterPro" id="IPR016305">
    <property type="entry name" value="Mannose-6-P_Isomerase"/>
</dbReference>
<dbReference type="GO" id="GO:0008270">
    <property type="term" value="F:zinc ion binding"/>
    <property type="evidence" value="ECO:0007669"/>
    <property type="project" value="InterPro"/>
</dbReference>
<feature type="domain" description="Phosphomannose isomerase type I catalytic" evidence="11">
    <location>
        <begin position="3"/>
        <end position="150"/>
    </location>
</feature>
<dbReference type="PANTHER" id="PTHR10309:SF0">
    <property type="entry name" value="MANNOSE-6-PHOSPHATE ISOMERASE"/>
    <property type="match status" value="1"/>
</dbReference>
<evidence type="ECO:0000256" key="4">
    <source>
        <dbReference type="ARBA" id="ARBA00022723"/>
    </source>
</evidence>
<keyword evidence="14" id="KW-1185">Reference proteome</keyword>
<dbReference type="Gene3D" id="2.60.120.10">
    <property type="entry name" value="Jelly Rolls"/>
    <property type="match status" value="2"/>
</dbReference>
<evidence type="ECO:0000259" key="12">
    <source>
        <dbReference type="Pfam" id="PF21621"/>
    </source>
</evidence>
<feature type="domain" description="Mannose-6-phosphate isomerase cupin" evidence="12">
    <location>
        <begin position="348"/>
        <end position="396"/>
    </location>
</feature>
<dbReference type="GO" id="GO:0005829">
    <property type="term" value="C:cytosol"/>
    <property type="evidence" value="ECO:0007669"/>
    <property type="project" value="TreeGrafter"/>
</dbReference>
<evidence type="ECO:0000313" key="14">
    <source>
        <dbReference type="Proteomes" id="UP000293764"/>
    </source>
</evidence>
<evidence type="ECO:0000256" key="6">
    <source>
        <dbReference type="ARBA" id="ARBA00023235"/>
    </source>
</evidence>
<dbReference type="InterPro" id="IPR014710">
    <property type="entry name" value="RmlC-like_jellyroll"/>
</dbReference>
<keyword evidence="4 10" id="KW-0479">Metal-binding</keyword>
<dbReference type="PIRSF" id="PIRSF001480">
    <property type="entry name" value="Mannose-6-phosphate_isomerase"/>
    <property type="match status" value="1"/>
</dbReference>
<dbReference type="Proteomes" id="UP000293764">
    <property type="component" value="Unassembled WGS sequence"/>
</dbReference>
<dbReference type="GO" id="GO:0005975">
    <property type="term" value="P:carbohydrate metabolic process"/>
    <property type="evidence" value="ECO:0007669"/>
    <property type="project" value="InterPro"/>
</dbReference>
<feature type="binding site" evidence="10">
    <location>
        <position position="258"/>
    </location>
    <ligand>
        <name>Zn(2+)</name>
        <dbReference type="ChEBI" id="CHEBI:29105"/>
    </ligand>
</feature>
<comment type="caution">
    <text evidence="13">The sequence shown here is derived from an EMBL/GenBank/DDBJ whole genome shotgun (WGS) entry which is preliminary data.</text>
</comment>
<evidence type="ECO:0000259" key="11">
    <source>
        <dbReference type="Pfam" id="PF20511"/>
    </source>
</evidence>
<feature type="binding site" evidence="10">
    <location>
        <position position="133"/>
    </location>
    <ligand>
        <name>Zn(2+)</name>
        <dbReference type="ChEBI" id="CHEBI:29105"/>
    </ligand>
</feature>
<keyword evidence="6 13" id="KW-0413">Isomerase</keyword>
<comment type="catalytic activity">
    <reaction evidence="1">
        <text>D-mannose 6-phosphate = D-fructose 6-phosphate</text>
        <dbReference type="Rhea" id="RHEA:12356"/>
        <dbReference type="ChEBI" id="CHEBI:58735"/>
        <dbReference type="ChEBI" id="CHEBI:61527"/>
        <dbReference type="EC" id="5.3.1.8"/>
    </reaction>
</comment>
<evidence type="ECO:0000256" key="10">
    <source>
        <dbReference type="PIRSR" id="PIRSR001480-2"/>
    </source>
</evidence>
<dbReference type="OrthoDB" id="9792649at2"/>
<accession>A0A4Q5N769</accession>
<evidence type="ECO:0000256" key="3">
    <source>
        <dbReference type="ARBA" id="ARBA00011956"/>
    </source>
</evidence>
<evidence type="ECO:0000256" key="2">
    <source>
        <dbReference type="ARBA" id="ARBA00010772"/>
    </source>
</evidence>
<dbReference type="InterPro" id="IPR001250">
    <property type="entry name" value="Man6P_Isoase-1"/>
</dbReference>
<organism evidence="13 14">
    <name type="scientific">Pengzhenrongella frigida</name>
    <dbReference type="NCBI Taxonomy" id="1259133"/>
    <lineage>
        <taxon>Bacteria</taxon>
        <taxon>Bacillati</taxon>
        <taxon>Actinomycetota</taxon>
        <taxon>Actinomycetes</taxon>
        <taxon>Micrococcales</taxon>
        <taxon>Pengzhenrongella</taxon>
    </lineage>
</organism>
<proteinExistence type="inferred from homology"/>
<dbReference type="NCBIfam" id="TIGR00218">
    <property type="entry name" value="manA"/>
    <property type="match status" value="1"/>
</dbReference>
<sequence>MYMLTNPWLRYAWGSVDLLPALLHQRPDGRPVAEIWMGAHAALPSSIEIGDREVGLDEFVEGSPDEALGAEVARQTGAHLPFMLKFLAAGQPLSLQVHPTRPQAEEGYRREDAAGIPLNDPARNYRDREHKPEMLYALTPFDMMCGFRPVEVISELLKGLHVPDLDPIVGHLDASDPAEALRSALTALLTAEPTVQQHVTAAVVASALAHRDERPEYSLVVELAESFPHDIGIVASLFLNVLRVEPGESVFIGPGMIHSYIRGLGLELMATSNNVLRAGLTAKHVDAPEMLRLVSFASGEPERLRPAPSGGATVFTPPVTDFALWAYLPAGPDDFGTRVSLIPPASGARIAVCCAGHCTLTCGDQRLVLQPGQSAFLPDADGAIEMTTTGTVAVAYAP</sequence>
<reference evidence="13 14" key="1">
    <citation type="submission" date="2019-01" db="EMBL/GenBank/DDBJ databases">
        <title>Novel species of Cellulomonas.</title>
        <authorList>
            <person name="Liu Q."/>
            <person name="Xin Y.-H."/>
        </authorList>
    </citation>
    <scope>NUCLEOTIDE SEQUENCE [LARGE SCALE GENOMIC DNA]</scope>
    <source>
        <strain evidence="13 14">HLT2-17</strain>
    </source>
</reference>
<dbReference type="PRINTS" id="PR00714">
    <property type="entry name" value="MAN6PISMRASE"/>
</dbReference>
<dbReference type="InterPro" id="IPR046457">
    <property type="entry name" value="PMI_typeI_cat"/>
</dbReference>
<feature type="binding site" evidence="10">
    <location>
        <position position="96"/>
    </location>
    <ligand>
        <name>Zn(2+)</name>
        <dbReference type="ChEBI" id="CHEBI:29105"/>
    </ligand>
</feature>
<evidence type="ECO:0000256" key="8">
    <source>
        <dbReference type="ARBA" id="ARBA00030762"/>
    </source>
</evidence>
<evidence type="ECO:0000256" key="7">
    <source>
        <dbReference type="ARBA" id="ARBA00029741"/>
    </source>
</evidence>
<dbReference type="Pfam" id="PF20511">
    <property type="entry name" value="PMI_typeI_cat"/>
    <property type="match status" value="1"/>
</dbReference>
<feature type="binding site" evidence="10">
    <location>
        <position position="98"/>
    </location>
    <ligand>
        <name>Zn(2+)</name>
        <dbReference type="ChEBI" id="CHEBI:29105"/>
    </ligand>
</feature>
<feature type="active site" evidence="9">
    <location>
        <position position="277"/>
    </location>
</feature>
<comment type="cofactor">
    <cofactor evidence="10">
        <name>Zn(2+)</name>
        <dbReference type="ChEBI" id="CHEBI:29105"/>
    </cofactor>
    <text evidence="10">Binds 1 zinc ion per subunit.</text>
</comment>
<protein>
    <recommendedName>
        <fullName evidence="3">mannose-6-phosphate isomerase</fullName>
        <ecNumber evidence="3">5.3.1.8</ecNumber>
    </recommendedName>
    <alternativeName>
        <fullName evidence="7">Phosphohexomutase</fullName>
    </alternativeName>
    <alternativeName>
        <fullName evidence="8">Phosphomannose isomerase</fullName>
    </alternativeName>
</protein>
<dbReference type="InterPro" id="IPR011051">
    <property type="entry name" value="RmlC_Cupin_sf"/>
</dbReference>
<dbReference type="EMBL" id="SDWW01000001">
    <property type="protein sequence ID" value="RYV52937.1"/>
    <property type="molecule type" value="Genomic_DNA"/>
</dbReference>
<dbReference type="Gene3D" id="1.10.441.10">
    <property type="entry name" value="Phosphomannose Isomerase, domain 2"/>
    <property type="match status" value="1"/>
</dbReference>
<keyword evidence="5 10" id="KW-0862">Zinc</keyword>
<dbReference type="InterPro" id="IPR049071">
    <property type="entry name" value="MPI_cupin_dom"/>
</dbReference>
<evidence type="ECO:0000256" key="1">
    <source>
        <dbReference type="ARBA" id="ARBA00000757"/>
    </source>
</evidence>
<gene>
    <name evidence="13" type="primary">manA</name>
    <name evidence="13" type="ORF">EUA98_00120</name>
</gene>
<dbReference type="GO" id="GO:0004476">
    <property type="term" value="F:mannose-6-phosphate isomerase activity"/>
    <property type="evidence" value="ECO:0007669"/>
    <property type="project" value="UniProtKB-EC"/>
</dbReference>
<dbReference type="PANTHER" id="PTHR10309">
    <property type="entry name" value="MANNOSE-6-PHOSPHATE ISOMERASE"/>
    <property type="match status" value="1"/>
</dbReference>
<dbReference type="CDD" id="cd07011">
    <property type="entry name" value="cupin_PMI_type_I_N"/>
    <property type="match status" value="1"/>
</dbReference>
<name>A0A4Q5N769_9MICO</name>
<dbReference type="EC" id="5.3.1.8" evidence="3"/>
<dbReference type="GO" id="GO:0009298">
    <property type="term" value="P:GDP-mannose biosynthetic process"/>
    <property type="evidence" value="ECO:0007669"/>
    <property type="project" value="InterPro"/>
</dbReference>
<evidence type="ECO:0000256" key="9">
    <source>
        <dbReference type="PIRSR" id="PIRSR001480-1"/>
    </source>
</evidence>
<evidence type="ECO:0000313" key="13">
    <source>
        <dbReference type="EMBL" id="RYV52937.1"/>
    </source>
</evidence>
<comment type="similarity">
    <text evidence="2">Belongs to the mannose-6-phosphate isomerase type 1 family.</text>
</comment>
<dbReference type="AlphaFoldDB" id="A0A4Q5N769"/>
<dbReference type="Pfam" id="PF21621">
    <property type="entry name" value="MPI_cupin_dom"/>
    <property type="match status" value="1"/>
</dbReference>
<evidence type="ECO:0000256" key="5">
    <source>
        <dbReference type="ARBA" id="ARBA00022833"/>
    </source>
</evidence>
<dbReference type="SUPFAM" id="SSF51182">
    <property type="entry name" value="RmlC-like cupins"/>
    <property type="match status" value="1"/>
</dbReference>